<name>A0ABW2F0I2_9GAMM</name>
<dbReference type="Proteomes" id="UP001596411">
    <property type="component" value="Unassembled WGS sequence"/>
</dbReference>
<proteinExistence type="predicted"/>
<dbReference type="PANTHER" id="PTHR46211">
    <property type="entry name" value="GLYCEROPHOSPHORYL DIESTER PHOSPHODIESTERASE"/>
    <property type="match status" value="1"/>
</dbReference>
<protein>
    <submittedName>
        <fullName evidence="2">Glycerophosphodiester phosphodiesterase</fullName>
    </submittedName>
</protein>
<evidence type="ECO:0000313" key="2">
    <source>
        <dbReference type="EMBL" id="MFC7090503.1"/>
    </source>
</evidence>
<dbReference type="RefSeq" id="WP_346060495.1">
    <property type="nucleotide sequence ID" value="NZ_BAAADR010000001.1"/>
</dbReference>
<comment type="caution">
    <text evidence="2">The sequence shown here is derived from an EMBL/GenBank/DDBJ whole genome shotgun (WGS) entry which is preliminary data.</text>
</comment>
<accession>A0ABW2F0I2</accession>
<evidence type="ECO:0000313" key="3">
    <source>
        <dbReference type="Proteomes" id="UP001596411"/>
    </source>
</evidence>
<feature type="domain" description="GP-PDE" evidence="1">
    <location>
        <begin position="41"/>
        <end position="312"/>
    </location>
</feature>
<sequence>MHVSKPAISALLTGLAGIGASGLVLAEAPDRPAMQEAHQAFAVIAHRGASGHAPEQTWPALEQALDMGADYLELDVQVTADGELVAFHDDDMARTTGVEGAVSEFTLAELQALDAGRWFNEAFPERAETAYEGARILSLDEIFARYGDSVRYYLETKSPHLNPGLEEALVERLEAHGLAEPERVLIQSFDRQSLLRVHELDAELPLIQLLWYSPEEEGAEALVEWSGVTPAPEEIRDTDFQAIADYAIGVGTNLTYDDGREVIDGDFVRQAQANDLLVHIYTINDGETMARLVDWGVDGLFTNFPDRLGELVPAE</sequence>
<dbReference type="Gene3D" id="3.20.20.190">
    <property type="entry name" value="Phosphatidylinositol (PI) phosphodiesterase"/>
    <property type="match status" value="1"/>
</dbReference>
<dbReference type="CDD" id="cd08601">
    <property type="entry name" value="GDPD_SaGlpQ_like"/>
    <property type="match status" value="1"/>
</dbReference>
<evidence type="ECO:0000259" key="1">
    <source>
        <dbReference type="PROSITE" id="PS51704"/>
    </source>
</evidence>
<keyword evidence="3" id="KW-1185">Reference proteome</keyword>
<organism evidence="2 3">
    <name type="scientific">Halomonas salifodinae</name>
    <dbReference type="NCBI Taxonomy" id="438745"/>
    <lineage>
        <taxon>Bacteria</taxon>
        <taxon>Pseudomonadati</taxon>
        <taxon>Pseudomonadota</taxon>
        <taxon>Gammaproteobacteria</taxon>
        <taxon>Oceanospirillales</taxon>
        <taxon>Halomonadaceae</taxon>
        <taxon>Halomonas</taxon>
    </lineage>
</organism>
<dbReference type="InterPro" id="IPR017946">
    <property type="entry name" value="PLC-like_Pdiesterase_TIM-brl"/>
</dbReference>
<gene>
    <name evidence="2" type="ORF">ACFQH5_13175</name>
</gene>
<dbReference type="SUPFAM" id="SSF51695">
    <property type="entry name" value="PLC-like phosphodiesterases"/>
    <property type="match status" value="1"/>
</dbReference>
<dbReference type="PROSITE" id="PS51704">
    <property type="entry name" value="GP_PDE"/>
    <property type="match status" value="1"/>
</dbReference>
<reference evidence="3" key="1">
    <citation type="journal article" date="2019" name="Int. J. Syst. Evol. Microbiol.">
        <title>The Global Catalogue of Microorganisms (GCM) 10K type strain sequencing project: providing services to taxonomists for standard genome sequencing and annotation.</title>
        <authorList>
            <consortium name="The Broad Institute Genomics Platform"/>
            <consortium name="The Broad Institute Genome Sequencing Center for Infectious Disease"/>
            <person name="Wu L."/>
            <person name="Ma J."/>
        </authorList>
    </citation>
    <scope>NUCLEOTIDE SEQUENCE [LARGE SCALE GENOMIC DNA]</scope>
    <source>
        <strain evidence="3">CGMCC 1.13666</strain>
    </source>
</reference>
<dbReference type="PANTHER" id="PTHR46211:SF7">
    <property type="entry name" value="GLYCEROPHOSPHODIESTER PHOSPHODIESTERASE"/>
    <property type="match status" value="1"/>
</dbReference>
<dbReference type="Pfam" id="PF03009">
    <property type="entry name" value="GDPD"/>
    <property type="match status" value="1"/>
</dbReference>
<dbReference type="EMBL" id="JBHSZP010000026">
    <property type="protein sequence ID" value="MFC7090503.1"/>
    <property type="molecule type" value="Genomic_DNA"/>
</dbReference>
<dbReference type="InterPro" id="IPR030395">
    <property type="entry name" value="GP_PDE_dom"/>
</dbReference>